<accession>A0A8R1UUT4</accession>
<keyword evidence="2" id="KW-1185">Reference proteome</keyword>
<evidence type="ECO:0000313" key="2">
    <source>
        <dbReference type="Proteomes" id="UP000005239"/>
    </source>
</evidence>
<dbReference type="PANTHER" id="PTHR34149:SF2">
    <property type="entry name" value="PROTEIN CBG11905"/>
    <property type="match status" value="1"/>
</dbReference>
<dbReference type="PANTHER" id="PTHR34149">
    <property type="entry name" value="PROTEIN CBG11905-RELATED"/>
    <property type="match status" value="1"/>
</dbReference>
<name>A0A2A6CC78_PRIPA</name>
<dbReference type="EnsemblMetazoa" id="PPA39391.1">
    <property type="protein sequence ID" value="PPA39391.1"/>
    <property type="gene ID" value="WBGene00277760"/>
</dbReference>
<dbReference type="Pfam" id="PF10853">
    <property type="entry name" value="DUF2650"/>
    <property type="match status" value="1"/>
</dbReference>
<accession>A0A2A6CC78</accession>
<reference evidence="2" key="1">
    <citation type="journal article" date="2008" name="Nat. Genet.">
        <title>The Pristionchus pacificus genome provides a unique perspective on nematode lifestyle and parasitism.</title>
        <authorList>
            <person name="Dieterich C."/>
            <person name="Clifton S.W."/>
            <person name="Schuster L.N."/>
            <person name="Chinwalla A."/>
            <person name="Delehaunty K."/>
            <person name="Dinkelacker I."/>
            <person name="Fulton L."/>
            <person name="Fulton R."/>
            <person name="Godfrey J."/>
            <person name="Minx P."/>
            <person name="Mitreva M."/>
            <person name="Roeseler W."/>
            <person name="Tian H."/>
            <person name="Witte H."/>
            <person name="Yang S.P."/>
            <person name="Wilson R.K."/>
            <person name="Sommer R.J."/>
        </authorList>
    </citation>
    <scope>NUCLEOTIDE SEQUENCE [LARGE SCALE GENOMIC DNA]</scope>
    <source>
        <strain evidence="2">PS312</strain>
    </source>
</reference>
<dbReference type="Proteomes" id="UP000005239">
    <property type="component" value="Unassembled WGS sequence"/>
</dbReference>
<proteinExistence type="predicted"/>
<dbReference type="AlphaFoldDB" id="A0A2A6CC78"/>
<gene>
    <name evidence="1" type="primary">WBGene00277760</name>
</gene>
<reference evidence="1" key="2">
    <citation type="submission" date="2022-06" db="UniProtKB">
        <authorList>
            <consortium name="EnsemblMetazoa"/>
        </authorList>
    </citation>
    <scope>IDENTIFICATION</scope>
    <source>
        <strain evidence="1">PS312</strain>
    </source>
</reference>
<organism evidence="1 2">
    <name type="scientific">Pristionchus pacificus</name>
    <name type="common">Parasitic nematode worm</name>
    <dbReference type="NCBI Taxonomy" id="54126"/>
    <lineage>
        <taxon>Eukaryota</taxon>
        <taxon>Metazoa</taxon>
        <taxon>Ecdysozoa</taxon>
        <taxon>Nematoda</taxon>
        <taxon>Chromadorea</taxon>
        <taxon>Rhabditida</taxon>
        <taxon>Rhabditina</taxon>
        <taxon>Diplogasteromorpha</taxon>
        <taxon>Diplogasteroidea</taxon>
        <taxon>Neodiplogasteridae</taxon>
        <taxon>Pristionchus</taxon>
    </lineage>
</organism>
<sequence length="101" mass="11087">MSRLSVLLLLVAVVAVTADLRPGVMDHIASYFYSPSPEKCGTKTCDPEGIFHFYDCLETVADLCFFRLQGWVVFLIVSLLVSILFSCIGGIISCLCCCGRK</sequence>
<dbReference type="InterPro" id="IPR022559">
    <property type="entry name" value="SUP-1-like"/>
</dbReference>
<evidence type="ECO:0000313" key="1">
    <source>
        <dbReference type="EnsemblMetazoa" id="PPA39391.1"/>
    </source>
</evidence>
<protein>
    <submittedName>
        <fullName evidence="1">Uncharacterized protein</fullName>
    </submittedName>
</protein>